<keyword evidence="2" id="KW-0687">Ribonucleoprotein</keyword>
<proteinExistence type="predicted"/>
<dbReference type="GO" id="GO:1990189">
    <property type="term" value="F:protein N-terminal-serine acetyltransferase activity"/>
    <property type="evidence" value="ECO:0007669"/>
    <property type="project" value="TreeGrafter"/>
</dbReference>
<dbReference type="RefSeq" id="WP_015380795.1">
    <property type="nucleotide sequence ID" value="NZ_CP076824.1"/>
</dbReference>
<sequence>MFMLTYRVTPAIELREPLPQSDAPALLALLTANRAQYQYYLLWVAKIQTVADKQRFLTAAQLQLQWSQALNLVIVVEQRVAGMVSCDHFDDNDHSANIGYWLGRPFQGRGVMTAAVRGVCDLGFNQYHRQCLRIRVAVDNQASNAVAQRAGFDFLIQHPGGQHLLDGDHDENVYQVSAVDWLAKRHK</sequence>
<dbReference type="Gene3D" id="3.40.630.30">
    <property type="match status" value="1"/>
</dbReference>
<dbReference type="GO" id="GO:0005737">
    <property type="term" value="C:cytoplasm"/>
    <property type="evidence" value="ECO:0007669"/>
    <property type="project" value="TreeGrafter"/>
</dbReference>
<dbReference type="Pfam" id="PF13302">
    <property type="entry name" value="Acetyltransf_3"/>
    <property type="match status" value="1"/>
</dbReference>
<name>A0A837NL66_LACPN</name>
<organism evidence="2">
    <name type="scientific">Lactiplantibacillus plantarum 2025</name>
    <dbReference type="NCBI Taxonomy" id="1385856"/>
    <lineage>
        <taxon>Bacteria</taxon>
        <taxon>Bacillati</taxon>
        <taxon>Bacillota</taxon>
        <taxon>Bacilli</taxon>
        <taxon>Lactobacillales</taxon>
        <taxon>Lactobacillaceae</taxon>
        <taxon>Lactiplantibacillus</taxon>
    </lineage>
</organism>
<accession>A0A837NL66</accession>
<protein>
    <submittedName>
        <fullName evidence="2">Ribosomal protein serine-acetylating enzyme</fullName>
    </submittedName>
</protein>
<dbReference type="InterPro" id="IPR016181">
    <property type="entry name" value="Acyl_CoA_acyltransferase"/>
</dbReference>
<keyword evidence="2" id="KW-0689">Ribosomal protein</keyword>
<dbReference type="InterPro" id="IPR051908">
    <property type="entry name" value="Ribosomal_N-acetyltransferase"/>
</dbReference>
<evidence type="ECO:0000313" key="2">
    <source>
        <dbReference type="EMBL" id="KPL56635.1"/>
    </source>
</evidence>
<dbReference type="GO" id="GO:0005840">
    <property type="term" value="C:ribosome"/>
    <property type="evidence" value="ECO:0007669"/>
    <property type="project" value="UniProtKB-KW"/>
</dbReference>
<dbReference type="PROSITE" id="PS51186">
    <property type="entry name" value="GNAT"/>
    <property type="match status" value="1"/>
</dbReference>
<dbReference type="InterPro" id="IPR000182">
    <property type="entry name" value="GNAT_dom"/>
</dbReference>
<dbReference type="SUPFAM" id="SSF55729">
    <property type="entry name" value="Acyl-CoA N-acyltransferases (Nat)"/>
    <property type="match status" value="1"/>
</dbReference>
<evidence type="ECO:0000259" key="1">
    <source>
        <dbReference type="PROSITE" id="PS51186"/>
    </source>
</evidence>
<dbReference type="PANTHER" id="PTHR43441">
    <property type="entry name" value="RIBOSOMAL-PROTEIN-SERINE ACETYLTRANSFERASE"/>
    <property type="match status" value="1"/>
</dbReference>
<gene>
    <name evidence="2" type="ORF">N876_0208950</name>
</gene>
<dbReference type="PANTHER" id="PTHR43441:SF11">
    <property type="entry name" value="RIBOSOMAL-PROTEIN-SERINE ACETYLTRANSFERASE"/>
    <property type="match status" value="1"/>
</dbReference>
<feature type="domain" description="N-acetyltransferase" evidence="1">
    <location>
        <begin position="12"/>
        <end position="171"/>
    </location>
</feature>
<dbReference type="GO" id="GO:0008999">
    <property type="term" value="F:protein-N-terminal-alanine acetyltransferase activity"/>
    <property type="evidence" value="ECO:0007669"/>
    <property type="project" value="TreeGrafter"/>
</dbReference>
<dbReference type="AlphaFoldDB" id="A0A837NL66"/>
<reference evidence="2" key="1">
    <citation type="journal article" date="2016" name="Genome Announc.">
        <title>Draft Genome Sequence of Lactobacillus plantarum 2025.</title>
        <authorList>
            <person name="Karlyshev A.V."/>
            <person name="Khlebnikov V.C."/>
            <person name="Kosarev I.V."/>
            <person name="Abramov V.M."/>
        </authorList>
    </citation>
    <scope>NUCLEOTIDE SEQUENCE [LARGE SCALE GENOMIC DNA]</scope>
    <source>
        <strain evidence="2">2025</strain>
    </source>
</reference>
<dbReference type="EMBL" id="AVFJ02000026">
    <property type="protein sequence ID" value="KPL56635.1"/>
    <property type="molecule type" value="Genomic_DNA"/>
</dbReference>
<comment type="caution">
    <text evidence="2">The sequence shown here is derived from an EMBL/GenBank/DDBJ whole genome shotgun (WGS) entry which is preliminary data.</text>
</comment>